<name>A0A520MZF6_9GAMM</name>
<keyword evidence="1" id="KW-0808">Transferase</keyword>
<dbReference type="InterPro" id="IPR050793">
    <property type="entry name" value="CMP-NeuNAc_synthase"/>
</dbReference>
<organism evidence="1 2">
    <name type="scientific">SAR86 cluster bacterium</name>
    <dbReference type="NCBI Taxonomy" id="2030880"/>
    <lineage>
        <taxon>Bacteria</taxon>
        <taxon>Pseudomonadati</taxon>
        <taxon>Pseudomonadota</taxon>
        <taxon>Gammaproteobacteria</taxon>
        <taxon>SAR86 cluster</taxon>
    </lineage>
</organism>
<dbReference type="InterPro" id="IPR029044">
    <property type="entry name" value="Nucleotide-diphossugar_trans"/>
</dbReference>
<evidence type="ECO:0000313" key="1">
    <source>
        <dbReference type="EMBL" id="RZO26618.1"/>
    </source>
</evidence>
<sequence length="232" mass="26203">MKNKQILCTICARGGSKGLPNKNLLKIDDKSLIGHTLTQAKSVEDIDCIIISSDSDDILEEGKMYGADILLRRSAKLASDDAGKIDAIIDCLSHAESKLNIDFDYVIDLDVTSPLRNTSDIKNCLEFINNHGFKNLITVTNSRKNPYFNQIEITNEGPKLVKTGHNITGRQSAPRVYDMNASIYVWSKNFLINEKSLFSKDTIVYDMPEERSLDIDNELDFKFVKYLMENEL</sequence>
<proteinExistence type="predicted"/>
<dbReference type="AlphaFoldDB" id="A0A520MZF6"/>
<comment type="caution">
    <text evidence="1">The sequence shown here is derived from an EMBL/GenBank/DDBJ whole genome shotgun (WGS) entry which is preliminary data.</text>
</comment>
<gene>
    <name evidence="1" type="ORF">EVA92_02415</name>
</gene>
<accession>A0A520MZF6</accession>
<reference evidence="1 2" key="1">
    <citation type="submission" date="2019-02" db="EMBL/GenBank/DDBJ databases">
        <title>Prokaryotic population dynamics and viral predation in marine succession experiment using metagenomics: the confinement effect.</title>
        <authorList>
            <person name="Haro-Moreno J.M."/>
            <person name="Rodriguez-Valera F."/>
            <person name="Lopez-Perez M."/>
        </authorList>
    </citation>
    <scope>NUCLEOTIDE SEQUENCE [LARGE SCALE GENOMIC DNA]</scope>
    <source>
        <strain evidence="1">MED-G159</strain>
    </source>
</reference>
<dbReference type="CDD" id="cd02513">
    <property type="entry name" value="CMP-NeuAc_Synthase"/>
    <property type="match status" value="1"/>
</dbReference>
<dbReference type="PANTHER" id="PTHR21485:SF6">
    <property type="entry name" value="N-ACYLNEURAMINATE CYTIDYLYLTRANSFERASE-RELATED"/>
    <property type="match status" value="1"/>
</dbReference>
<dbReference type="Pfam" id="PF02348">
    <property type="entry name" value="CTP_transf_3"/>
    <property type="match status" value="1"/>
</dbReference>
<dbReference type="Proteomes" id="UP000315825">
    <property type="component" value="Unassembled WGS sequence"/>
</dbReference>
<keyword evidence="1" id="KW-0548">Nucleotidyltransferase</keyword>
<evidence type="ECO:0000313" key="2">
    <source>
        <dbReference type="Proteomes" id="UP000315825"/>
    </source>
</evidence>
<protein>
    <submittedName>
        <fullName evidence="1">Acylneuraminate cytidylyltransferase family protein</fullName>
    </submittedName>
</protein>
<dbReference type="PANTHER" id="PTHR21485">
    <property type="entry name" value="HAD SUPERFAMILY MEMBERS CMAS AND KDSC"/>
    <property type="match status" value="1"/>
</dbReference>
<dbReference type="Gene3D" id="3.90.550.10">
    <property type="entry name" value="Spore Coat Polysaccharide Biosynthesis Protein SpsA, Chain A"/>
    <property type="match status" value="1"/>
</dbReference>
<dbReference type="EMBL" id="SHBE01000003">
    <property type="protein sequence ID" value="RZO26618.1"/>
    <property type="molecule type" value="Genomic_DNA"/>
</dbReference>
<dbReference type="GO" id="GO:0008781">
    <property type="term" value="F:N-acylneuraminate cytidylyltransferase activity"/>
    <property type="evidence" value="ECO:0007669"/>
    <property type="project" value="TreeGrafter"/>
</dbReference>
<dbReference type="SUPFAM" id="SSF53448">
    <property type="entry name" value="Nucleotide-diphospho-sugar transferases"/>
    <property type="match status" value="1"/>
</dbReference>
<dbReference type="InterPro" id="IPR003329">
    <property type="entry name" value="Cytidylyl_trans"/>
</dbReference>